<evidence type="ECO:0000313" key="1">
    <source>
        <dbReference type="EMBL" id="MDL2401252.1"/>
    </source>
</evidence>
<sequence length="494" mass="53043">MDFNEIPTDWLQPDTFAEISANYDQAGLLEYPQRVLMFAPRLAAGALKDTLIAQVTRANQAIAYLGDGSIGNEMVVYFKKGNSTTAFYIIAVDADVDAVAATGSFTFVGAVPSSTVLRFLVAGRDIRITALPTDTVANLATKLAAAINADSSNTVTATAALGVVTCTSRYGGEVGNDIDLRVNTDAQIVPTGLTITVADMHGGQGNPSIQPLLDAIANTWFTSVISPFSDATNMGLLEAWVAARYVATAKLDVQAYVAKRGTFGQLGTFGALTNTPFVSAMGLNRPKSNAFNIAAAVGALAAFHLTNDPARQLRSLVLPGIVAPDEIDQFEDTEKNLLLQTGISTFEHLPDGTTTISRLITTYKTTSLGVADRAWLDVMVPATMSRIRYDWASYTTLLYPRAKLVKDDSTAANSNSYDSDGNQDAVVTPKKMKATWTARCKLYEKRAWIQDVANTVKQSTFAISDSDKNRLEGRPLVNIVGNLMVFAQSLQFEA</sequence>
<reference evidence="1" key="1">
    <citation type="submission" date="2023-06" db="EMBL/GenBank/DDBJ databases">
        <title>Phylogenetic Diversity of Rhizobium strains.</title>
        <authorList>
            <person name="Moura F.T."/>
            <person name="Helene L.C.F."/>
            <person name="Hungria M."/>
        </authorList>
    </citation>
    <scope>NUCLEOTIDE SEQUENCE</scope>
    <source>
        <strain evidence="1">CCGE526</strain>
    </source>
</reference>
<dbReference type="Proteomes" id="UP001172645">
    <property type="component" value="Unassembled WGS sequence"/>
</dbReference>
<keyword evidence="2" id="KW-1185">Reference proteome</keyword>
<protein>
    <submittedName>
        <fullName evidence="1">Phage tail protein</fullName>
    </submittedName>
</protein>
<comment type="caution">
    <text evidence="1">The sequence shown here is derived from an EMBL/GenBank/DDBJ whole genome shotgun (WGS) entry which is preliminary data.</text>
</comment>
<evidence type="ECO:0000313" key="2">
    <source>
        <dbReference type="Proteomes" id="UP001172645"/>
    </source>
</evidence>
<proteinExistence type="predicted"/>
<organism evidence="1 2">
    <name type="scientific">Rhizobium mayense</name>
    <dbReference type="NCBI Taxonomy" id="1312184"/>
    <lineage>
        <taxon>Bacteria</taxon>
        <taxon>Pseudomonadati</taxon>
        <taxon>Pseudomonadota</taxon>
        <taxon>Alphaproteobacteria</taxon>
        <taxon>Hyphomicrobiales</taxon>
        <taxon>Rhizobiaceae</taxon>
        <taxon>Rhizobium/Agrobacterium group</taxon>
        <taxon>Rhizobium</taxon>
    </lineage>
</organism>
<dbReference type="EMBL" id="JARFYM010000017">
    <property type="protein sequence ID" value="MDL2401252.1"/>
    <property type="molecule type" value="Genomic_DNA"/>
</dbReference>
<dbReference type="RefSeq" id="WP_285870444.1">
    <property type="nucleotide sequence ID" value="NZ_JARFYM010000017.1"/>
</dbReference>
<accession>A0ABT7JZA5</accession>
<name>A0ABT7JZA5_9HYPH</name>
<gene>
    <name evidence="1" type="ORF">PY649_20305</name>
</gene>